<evidence type="ECO:0000256" key="3">
    <source>
        <dbReference type="ARBA" id="ARBA00022475"/>
    </source>
</evidence>
<evidence type="ECO:0000256" key="2">
    <source>
        <dbReference type="ARBA" id="ARBA00005675"/>
    </source>
</evidence>
<dbReference type="Pfam" id="PF08282">
    <property type="entry name" value="Hydrolase_3"/>
    <property type="match status" value="1"/>
</dbReference>
<dbReference type="SFLD" id="SFLDG00002">
    <property type="entry name" value="C1.7:_P-type_atpase_like"/>
    <property type="match status" value="1"/>
</dbReference>
<dbReference type="InterPro" id="IPR036412">
    <property type="entry name" value="HAD-like_sf"/>
</dbReference>
<dbReference type="Pfam" id="PF00122">
    <property type="entry name" value="E1-E2_ATPase"/>
    <property type="match status" value="1"/>
</dbReference>
<reference evidence="12 13" key="2">
    <citation type="journal article" date="2018" name="Nature">
        <title>Mutant phenotypes for thousands of bacterial genes of unknown function.</title>
        <authorList>
            <person name="Price M.N."/>
            <person name="Wetmore K.M."/>
            <person name="Waters R.J."/>
            <person name="Callaghan M."/>
            <person name="Ray J."/>
            <person name="Liu H."/>
            <person name="Kuehl J.V."/>
            <person name="Melnyk R.A."/>
            <person name="Lamson J.S."/>
            <person name="Suh Y."/>
            <person name="Carlson H.K."/>
            <person name="Esquivel Z."/>
            <person name="Sadeeshkumar H."/>
            <person name="Chakraborty R."/>
            <person name="Zane G.M."/>
            <person name="Rubin B.E."/>
            <person name="Wall J.D."/>
            <person name="Visel A."/>
            <person name="Bristow J."/>
            <person name="Blow M.J."/>
            <person name="Arkin A.P."/>
            <person name="Deutschbauer A.M."/>
        </authorList>
    </citation>
    <scope>NUCLEOTIDE SEQUENCE [LARGE SCALE GENOMIC DNA]</scope>
    <source>
        <strain evidence="12 13">FW300-N2E3</strain>
    </source>
</reference>
<dbReference type="InterPro" id="IPR023214">
    <property type="entry name" value="HAD_sf"/>
</dbReference>
<evidence type="ECO:0000313" key="12">
    <source>
        <dbReference type="EMBL" id="ALI03257.1"/>
    </source>
</evidence>
<keyword evidence="9 10" id="KW-0472">Membrane</keyword>
<dbReference type="Gene3D" id="3.40.1110.10">
    <property type="entry name" value="Calcium-transporting ATPase, cytoplasmic domain N"/>
    <property type="match status" value="1"/>
</dbReference>
<dbReference type="PANTHER" id="PTHR43294:SF21">
    <property type="entry name" value="CATION TRANSPORTING ATPASE"/>
    <property type="match status" value="1"/>
</dbReference>
<reference evidence="13" key="1">
    <citation type="submission" date="2015-09" db="EMBL/GenBank/DDBJ databases">
        <title>Whole genome sequence of Pseudomonas fluorescens FW300-N2E3.</title>
        <authorList>
            <person name="Ray J."/>
            <person name="Melnyk R."/>
            <person name="Deutschbauer A."/>
        </authorList>
    </citation>
    <scope>NUCLEOTIDE SEQUENCE [LARGE SCALE GENOMIC DNA]</scope>
    <source>
        <strain evidence="13">FW300-N2E3</strain>
    </source>
</reference>
<keyword evidence="6" id="KW-0067">ATP-binding</keyword>
<dbReference type="RefSeq" id="WP_054596516.1">
    <property type="nucleotide sequence ID" value="NZ_CP012830.1"/>
</dbReference>
<dbReference type="GO" id="GO:0019829">
    <property type="term" value="F:ATPase-coupled monoatomic cation transmembrane transporter activity"/>
    <property type="evidence" value="ECO:0007669"/>
    <property type="project" value="TreeGrafter"/>
</dbReference>
<feature type="transmembrane region" description="Helical" evidence="10">
    <location>
        <begin position="48"/>
        <end position="73"/>
    </location>
</feature>
<dbReference type="SUPFAM" id="SSF56784">
    <property type="entry name" value="HAD-like"/>
    <property type="match status" value="1"/>
</dbReference>
<evidence type="ECO:0000256" key="8">
    <source>
        <dbReference type="ARBA" id="ARBA00022989"/>
    </source>
</evidence>
<dbReference type="GO" id="GO:1902600">
    <property type="term" value="P:proton transmembrane transport"/>
    <property type="evidence" value="ECO:0007669"/>
    <property type="project" value="TreeGrafter"/>
</dbReference>
<dbReference type="Pfam" id="PF13246">
    <property type="entry name" value="Cation_ATPase"/>
    <property type="match status" value="1"/>
</dbReference>
<dbReference type="GO" id="GO:0005524">
    <property type="term" value="F:ATP binding"/>
    <property type="evidence" value="ECO:0007669"/>
    <property type="project" value="UniProtKB-KW"/>
</dbReference>
<evidence type="ECO:0000256" key="4">
    <source>
        <dbReference type="ARBA" id="ARBA00022692"/>
    </source>
</evidence>
<feature type="transmembrane region" description="Helical" evidence="10">
    <location>
        <begin position="85"/>
        <end position="102"/>
    </location>
</feature>
<dbReference type="PROSITE" id="PS00154">
    <property type="entry name" value="ATPASE_E1_E2"/>
    <property type="match status" value="1"/>
</dbReference>
<dbReference type="Pfam" id="PF00690">
    <property type="entry name" value="Cation_ATPase_N"/>
    <property type="match status" value="1"/>
</dbReference>
<dbReference type="Gene3D" id="1.20.1110.10">
    <property type="entry name" value="Calcium-transporting ATPase, transmembrane domain"/>
    <property type="match status" value="1"/>
</dbReference>
<evidence type="ECO:0000256" key="5">
    <source>
        <dbReference type="ARBA" id="ARBA00022741"/>
    </source>
</evidence>
<dbReference type="InterPro" id="IPR008250">
    <property type="entry name" value="ATPase_P-typ_transduc_dom_A_sf"/>
</dbReference>
<dbReference type="SUPFAM" id="SSF81653">
    <property type="entry name" value="Calcium ATPase, transduction domain A"/>
    <property type="match status" value="1"/>
</dbReference>
<keyword evidence="4 10" id="KW-0812">Transmembrane</keyword>
<dbReference type="InterPro" id="IPR023298">
    <property type="entry name" value="ATPase_P-typ_TM_dom_sf"/>
</dbReference>
<dbReference type="PRINTS" id="PR00119">
    <property type="entry name" value="CATATPASE"/>
</dbReference>
<name>A0A0N9VX09_PSEFL</name>
<proteinExistence type="inferred from homology"/>
<evidence type="ECO:0000256" key="6">
    <source>
        <dbReference type="ARBA" id="ARBA00022840"/>
    </source>
</evidence>
<dbReference type="SFLD" id="SFLDS00003">
    <property type="entry name" value="Haloacid_Dehalogenase"/>
    <property type="match status" value="1"/>
</dbReference>
<dbReference type="SMART" id="SM00831">
    <property type="entry name" value="Cation_ATPase_N"/>
    <property type="match status" value="1"/>
</dbReference>
<dbReference type="InterPro" id="IPR023299">
    <property type="entry name" value="ATPase_P-typ_cyto_dom_N"/>
</dbReference>
<dbReference type="InterPro" id="IPR059000">
    <property type="entry name" value="ATPase_P-type_domA"/>
</dbReference>
<dbReference type="GO" id="GO:0005886">
    <property type="term" value="C:plasma membrane"/>
    <property type="evidence" value="ECO:0007669"/>
    <property type="project" value="UniProtKB-SubCell"/>
</dbReference>
<comment type="subcellular location">
    <subcellularLocation>
        <location evidence="1">Cell membrane</location>
        <topology evidence="1">Multi-pass membrane protein</topology>
    </subcellularLocation>
</comment>
<accession>A0A0N9VX09</accession>
<feature type="transmembrane region" description="Helical" evidence="10">
    <location>
        <begin position="861"/>
        <end position="880"/>
    </location>
</feature>
<sequence>MNIHQQSVAEALASIHTTAQGLSSDEARRRLQQFGPNRVAPAKRRNRLWALLAEFAQLFSIVLWIAALLSFAVEWQVPGQGMGRLGVAIVAVILISGLFSYWQEYRIEKALSALIKLLPQQVQVQRDGTVRAIAIDELVPGDLMLLSEGDSVPADGRLIEASGMRVNNATITGESSAETRDAGACESDDRLHARNIVLAGTSIISGKGLAVVFATGVQTEFGRIAHLTEVSGDETSPLRLQIIRLSRSILALSLGISVLFFFLGSLFGVPFWEDFIFAIGLIVAMVPEGLLPTLTLALVLATQRMARHQVLIRHLPCVEALGSVTVICTDKTGTLTQNRMTVQAAWLDGNEYPDVEHDLSSALCTANLPFFWAAGLCHNLHLTGQGEAQTYCGDPMEQALVQLARPQIAQWSEAQRVGELPFDPRRMCMSVVYDFPEGRVLLCKGALEKVLPLCESTWHSQRAEPLSAEMRANILASQENMADRGLRVLALAWRWLAPGQEPCEQGLVLAGLAGLQDPPRPQVPAAVTACRQAGIKIVMVTGDHPHTAVAIARQIGLVTVAAPLVLSGEQITHLSPTQLLLELDAPQIICARISADQKLRIVTALKDKGEIVAVTGDGVNDAPALKSAHVGIAMGLSGTDVAREAADMVLLDDNFASIAYAISEGRAVFDNIRKFLTYILAHNMAELIPYLAFALVRVPLALTPLQMLAIDMGTDSLTALGLGVERADPEIMRRPPRPPAQRLFNLALALRGYLVLGLIEALGTLAAFFFVLTRGGWAWGQALAFDDPLYLQGTTASLIAIVVLQIVNVFMCRSASRSCLQTGLRGNRLIMWGVLLEVLLILLFAYTSWGNRLLGTAPVSGQVWVFLIPFALALIVLEEFRKYRSRCRILKKAAHPVDPPVR</sequence>
<evidence type="ECO:0000256" key="9">
    <source>
        <dbReference type="ARBA" id="ARBA00023136"/>
    </source>
</evidence>
<feature type="transmembrane region" description="Helical" evidence="10">
    <location>
        <begin position="829"/>
        <end position="849"/>
    </location>
</feature>
<evidence type="ECO:0000256" key="1">
    <source>
        <dbReference type="ARBA" id="ARBA00004651"/>
    </source>
</evidence>
<comment type="similarity">
    <text evidence="2">Belongs to the cation transport ATPase (P-type) (TC 3.A.3) family. Type IIA subfamily.</text>
</comment>
<dbReference type="InterPro" id="IPR001757">
    <property type="entry name" value="P_typ_ATPase"/>
</dbReference>
<dbReference type="GO" id="GO:0016887">
    <property type="term" value="F:ATP hydrolysis activity"/>
    <property type="evidence" value="ECO:0007669"/>
    <property type="project" value="InterPro"/>
</dbReference>
<dbReference type="NCBIfam" id="TIGR01494">
    <property type="entry name" value="ATPase_P-type"/>
    <property type="match status" value="2"/>
</dbReference>
<keyword evidence="7" id="KW-1278">Translocase</keyword>
<feature type="transmembrane region" description="Helical" evidence="10">
    <location>
        <begin position="275"/>
        <end position="301"/>
    </location>
</feature>
<keyword evidence="3" id="KW-1003">Cell membrane</keyword>
<evidence type="ECO:0000313" key="13">
    <source>
        <dbReference type="Proteomes" id="UP000066487"/>
    </source>
</evidence>
<keyword evidence="5" id="KW-0547">Nucleotide-binding</keyword>
<dbReference type="FunFam" id="3.40.50.1000:FF:000083">
    <property type="entry name" value="Sodium/potassium-transporting ATPase subunit alpha"/>
    <property type="match status" value="1"/>
</dbReference>
<dbReference type="InterPro" id="IPR004014">
    <property type="entry name" value="ATPase_P-typ_cation-transptr_N"/>
</dbReference>
<dbReference type="OrthoDB" id="9814270at2"/>
<keyword evidence="8 10" id="KW-1133">Transmembrane helix</keyword>
<dbReference type="InterPro" id="IPR006068">
    <property type="entry name" value="ATPase_P-typ_cation-transptr_C"/>
</dbReference>
<protein>
    <submittedName>
        <fullName evidence="12">ATPase</fullName>
    </submittedName>
</protein>
<dbReference type="SUPFAM" id="SSF81660">
    <property type="entry name" value="Metal cation-transporting ATPase, ATP-binding domain N"/>
    <property type="match status" value="1"/>
</dbReference>
<feature type="transmembrane region" description="Helical" evidence="10">
    <location>
        <begin position="249"/>
        <end position="269"/>
    </location>
</feature>
<evidence type="ECO:0000259" key="11">
    <source>
        <dbReference type="SMART" id="SM00831"/>
    </source>
</evidence>
<dbReference type="Gene3D" id="3.40.50.1000">
    <property type="entry name" value="HAD superfamily/HAD-like"/>
    <property type="match status" value="1"/>
</dbReference>
<organism evidence="12 13">
    <name type="scientific">Pseudomonas fluorescens</name>
    <dbReference type="NCBI Taxonomy" id="294"/>
    <lineage>
        <taxon>Bacteria</taxon>
        <taxon>Pseudomonadati</taxon>
        <taxon>Pseudomonadota</taxon>
        <taxon>Gammaproteobacteria</taxon>
        <taxon>Pseudomonadales</taxon>
        <taxon>Pseudomonadaceae</taxon>
        <taxon>Pseudomonas</taxon>
    </lineage>
</organism>
<dbReference type="GO" id="GO:0015662">
    <property type="term" value="F:P-type ion transporter activity"/>
    <property type="evidence" value="ECO:0007669"/>
    <property type="project" value="UniProtKB-ARBA"/>
</dbReference>
<dbReference type="InterPro" id="IPR044492">
    <property type="entry name" value="P_typ_ATPase_HD_dom"/>
</dbReference>
<dbReference type="SUPFAM" id="SSF81665">
    <property type="entry name" value="Calcium ATPase, transmembrane domain M"/>
    <property type="match status" value="1"/>
</dbReference>
<feature type="transmembrane region" description="Helical" evidence="10">
    <location>
        <begin position="743"/>
        <end position="769"/>
    </location>
</feature>
<gene>
    <name evidence="12" type="ORF">AO353_20035</name>
</gene>
<dbReference type="SFLD" id="SFLDF00027">
    <property type="entry name" value="p-type_atpase"/>
    <property type="match status" value="1"/>
</dbReference>
<evidence type="ECO:0000256" key="10">
    <source>
        <dbReference type="SAM" id="Phobius"/>
    </source>
</evidence>
<dbReference type="Proteomes" id="UP000066487">
    <property type="component" value="Chromosome"/>
</dbReference>
<dbReference type="EMBL" id="CP012830">
    <property type="protein sequence ID" value="ALI03257.1"/>
    <property type="molecule type" value="Genomic_DNA"/>
</dbReference>
<dbReference type="PANTHER" id="PTHR43294">
    <property type="entry name" value="SODIUM/POTASSIUM-TRANSPORTING ATPASE SUBUNIT ALPHA"/>
    <property type="match status" value="1"/>
</dbReference>
<dbReference type="InterPro" id="IPR018303">
    <property type="entry name" value="ATPase_P-typ_P_site"/>
</dbReference>
<evidence type="ECO:0000256" key="7">
    <source>
        <dbReference type="ARBA" id="ARBA00022967"/>
    </source>
</evidence>
<dbReference type="Pfam" id="PF00689">
    <property type="entry name" value="Cation_ATPase_C"/>
    <property type="match status" value="1"/>
</dbReference>
<feature type="domain" description="Cation-transporting P-type ATPase N-terminal" evidence="11">
    <location>
        <begin position="2"/>
        <end position="75"/>
    </location>
</feature>
<dbReference type="AlphaFoldDB" id="A0A0N9VX09"/>
<dbReference type="PRINTS" id="PR00120">
    <property type="entry name" value="HATPASE"/>
</dbReference>
<feature type="transmembrane region" description="Helical" evidence="10">
    <location>
        <begin position="789"/>
        <end position="809"/>
    </location>
</feature>
<dbReference type="Gene3D" id="2.70.150.10">
    <property type="entry name" value="Calcium-transporting ATPase, cytoplasmic transduction domain A"/>
    <property type="match status" value="1"/>
</dbReference>
<dbReference type="InterPro" id="IPR050510">
    <property type="entry name" value="Cation_transp_ATPase_P-type"/>
</dbReference>